<dbReference type="Gene3D" id="3.40.390.10">
    <property type="entry name" value="Collagenase (Catalytic Domain)"/>
    <property type="match status" value="1"/>
</dbReference>
<dbReference type="Proteomes" id="UP001271007">
    <property type="component" value="Unassembled WGS sequence"/>
</dbReference>
<evidence type="ECO:0000313" key="1">
    <source>
        <dbReference type="EMBL" id="KAK3058838.1"/>
    </source>
</evidence>
<accession>A0AAJ0GJR5</accession>
<protein>
    <submittedName>
        <fullName evidence="1">Uncharacterized protein</fullName>
    </submittedName>
</protein>
<evidence type="ECO:0000313" key="2">
    <source>
        <dbReference type="Proteomes" id="UP001271007"/>
    </source>
</evidence>
<name>A0AAJ0GJR5_9PEZI</name>
<dbReference type="EMBL" id="JAWDJX010000001">
    <property type="protein sequence ID" value="KAK3058838.1"/>
    <property type="molecule type" value="Genomic_DNA"/>
</dbReference>
<keyword evidence="2" id="KW-1185">Reference proteome</keyword>
<sequence>MTAHISAGSVHEQAVAQQLVVGRIILDDLTTTCTASQQSILSEAVESAHQLTDACQGFAGDDPSFEAYFGTGYGGAVFGKRFGLAASNLQKAGAVLQVGSSDTPVARLQCGNTTECPDGGQAMMRTSSGTEGVGIITVCPFAFETGNRTPNLKHISDLVAVNPSTSDLESLRSWEYVLLHEIMHLDNVGYTTPFDTSQVTTFRSAMDCPSHIGDARAVIAGAPPDPAPPGAQADGLTSIYGPTFSKLYATNNSPPNSKKPPTLALVKADTYALFAASRFFSQSFGRVVTRRDVSEDPTDQIDFDTGQDLTDPDFACNNIS</sequence>
<reference evidence="1" key="1">
    <citation type="submission" date="2023-04" db="EMBL/GenBank/DDBJ databases">
        <title>Black Yeasts Isolated from many extreme environments.</title>
        <authorList>
            <person name="Coleine C."/>
            <person name="Stajich J.E."/>
            <person name="Selbmann L."/>
        </authorList>
    </citation>
    <scope>NUCLEOTIDE SEQUENCE</scope>
    <source>
        <strain evidence="1">CCFEE 5312</strain>
    </source>
</reference>
<dbReference type="AlphaFoldDB" id="A0AAJ0GJR5"/>
<dbReference type="InterPro" id="IPR024079">
    <property type="entry name" value="MetalloPept_cat_dom_sf"/>
</dbReference>
<proteinExistence type="predicted"/>
<comment type="caution">
    <text evidence="1">The sequence shown here is derived from an EMBL/GenBank/DDBJ whole genome shotgun (WGS) entry which is preliminary data.</text>
</comment>
<dbReference type="SUPFAM" id="SSF55486">
    <property type="entry name" value="Metalloproteases ('zincins'), catalytic domain"/>
    <property type="match status" value="1"/>
</dbReference>
<dbReference type="GO" id="GO:0008237">
    <property type="term" value="F:metallopeptidase activity"/>
    <property type="evidence" value="ECO:0007669"/>
    <property type="project" value="InterPro"/>
</dbReference>
<organism evidence="1 2">
    <name type="scientific">Extremus antarcticus</name>
    <dbReference type="NCBI Taxonomy" id="702011"/>
    <lineage>
        <taxon>Eukaryota</taxon>
        <taxon>Fungi</taxon>
        <taxon>Dikarya</taxon>
        <taxon>Ascomycota</taxon>
        <taxon>Pezizomycotina</taxon>
        <taxon>Dothideomycetes</taxon>
        <taxon>Dothideomycetidae</taxon>
        <taxon>Mycosphaerellales</taxon>
        <taxon>Extremaceae</taxon>
        <taxon>Extremus</taxon>
    </lineage>
</organism>
<gene>
    <name evidence="1" type="ORF">LTR09_000403</name>
</gene>